<evidence type="ECO:0000313" key="1">
    <source>
        <dbReference type="EMBL" id="OUE03893.1"/>
    </source>
</evidence>
<comment type="caution">
    <text evidence="1">The sequence shown here is derived from an EMBL/GenBank/DDBJ whole genome shotgun (WGS) entry which is preliminary data.</text>
</comment>
<dbReference type="EMBL" id="MDHH01000001">
    <property type="protein sequence ID" value="OUE03893.1"/>
    <property type="molecule type" value="Genomic_DNA"/>
</dbReference>
<proteinExistence type="predicted"/>
<protein>
    <submittedName>
        <fullName evidence="1">Uncharacterized protein</fullName>
    </submittedName>
</protein>
<dbReference type="Proteomes" id="UP000195062">
    <property type="component" value="Unassembled WGS sequence"/>
</dbReference>
<dbReference type="AlphaFoldDB" id="A0A251XL12"/>
<sequence length="70" mass="7123">MNVSRAGVTFTSAWDRPCTDAVQVPAVSDVTVRVTVVDPRSLPTPMLGRFSWDGATGATGCGSASPVAAA</sequence>
<name>A0A251XL12_CLAMM</name>
<keyword evidence="2" id="KW-1185">Reference proteome</keyword>
<reference evidence="1 2" key="1">
    <citation type="submission" date="2016-08" db="EMBL/GenBank/DDBJ databases">
        <title>Genome sequence of Clavibacter michiganensis subsp. michiganensis strain CASJ007.</title>
        <authorList>
            <person name="Thapa S.P."/>
            <person name="Coaker G."/>
        </authorList>
    </citation>
    <scope>NUCLEOTIDE SEQUENCE [LARGE SCALE GENOMIC DNA]</scope>
    <source>
        <strain evidence="1">CASJ007</strain>
    </source>
</reference>
<gene>
    <name evidence="1" type="ORF">CMMCAS07_03030</name>
</gene>
<accession>A0A251XL12</accession>
<organism evidence="1 2">
    <name type="scientific">Clavibacter michiganensis subsp. michiganensis</name>
    <dbReference type="NCBI Taxonomy" id="33013"/>
    <lineage>
        <taxon>Bacteria</taxon>
        <taxon>Bacillati</taxon>
        <taxon>Actinomycetota</taxon>
        <taxon>Actinomycetes</taxon>
        <taxon>Micrococcales</taxon>
        <taxon>Microbacteriaceae</taxon>
        <taxon>Clavibacter</taxon>
    </lineage>
</organism>
<evidence type="ECO:0000313" key="2">
    <source>
        <dbReference type="Proteomes" id="UP000195062"/>
    </source>
</evidence>